<organism evidence="2 3">
    <name type="scientific">Candidatus Gemmiger avistercoris</name>
    <dbReference type="NCBI Taxonomy" id="2838606"/>
    <lineage>
        <taxon>Bacteria</taxon>
        <taxon>Bacillati</taxon>
        <taxon>Bacillota</taxon>
        <taxon>Clostridia</taxon>
        <taxon>Eubacteriales</taxon>
        <taxon>Gemmiger</taxon>
    </lineage>
</organism>
<sequence>MLQRKLKAALAVPGEKRSDRFFRLFPWVWLAAAYCVTMLVLCLYGRNYIDSDMASDMVLAELLNQEGGVLSTQWWYSTELNVFCEQLVYRLGLALFPGDWYAARMVGQAFLLLLLILSYLYVGHGLRLKNCGAWGAAALACPFGLWYWWYGPFGGFYFPYMILLLLGFGSMLHLLRPAGKRCRILQWGFLLLVTGASGLNGLKGLMGFFVPMALTACLALGLQWHLEPEKRPRRESRLLVMAVLSLIVASAAYVFNSVFLTATHQYSNYNDRLWGSMNLETLLNKWMDFLSLFGYPVDSFLQGEVELFSLQGILGAFGLLTAGAIVFSLVRLLWRWKELDPVQRLAPLLLFSVCIVQGVVFAWTGDVFSANASYWLTPMPLVFFVLQLEGETEHFRIPHARRAAALAFCVCIVATSVSSGMRFFTSGYRTNPHLAEVCSWLEGEGYTQGYASFWNGNVLTEWSNGQIEVWVSNDFNTLKPYQWLQKTSHAQPPEGPVFLLTTMEELNGMNLTQLYWWSDVVYEDGEEIEDRSKRYVVMSYESYADLQAAVAGAQSWEAEGRE</sequence>
<feature type="transmembrane region" description="Helical" evidence="1">
    <location>
        <begin position="156"/>
        <end position="175"/>
    </location>
</feature>
<feature type="transmembrane region" description="Helical" evidence="1">
    <location>
        <begin position="131"/>
        <end position="150"/>
    </location>
</feature>
<comment type="caution">
    <text evidence="2">The sequence shown here is derived from an EMBL/GenBank/DDBJ whole genome shotgun (WGS) entry which is preliminary data.</text>
</comment>
<feature type="transmembrane region" description="Helical" evidence="1">
    <location>
        <begin position="184"/>
        <end position="202"/>
    </location>
</feature>
<feature type="transmembrane region" description="Helical" evidence="1">
    <location>
        <begin position="345"/>
        <end position="365"/>
    </location>
</feature>
<feature type="transmembrane region" description="Helical" evidence="1">
    <location>
        <begin position="21"/>
        <end position="46"/>
    </location>
</feature>
<evidence type="ECO:0000256" key="1">
    <source>
        <dbReference type="SAM" id="Phobius"/>
    </source>
</evidence>
<protein>
    <submittedName>
        <fullName evidence="2">Uncharacterized protein</fullName>
    </submittedName>
</protein>
<accession>A0A9D2FLP5</accession>
<feature type="transmembrane region" description="Helical" evidence="1">
    <location>
        <begin position="101"/>
        <end position="122"/>
    </location>
</feature>
<feature type="transmembrane region" description="Helical" evidence="1">
    <location>
        <begin position="308"/>
        <end position="333"/>
    </location>
</feature>
<feature type="transmembrane region" description="Helical" evidence="1">
    <location>
        <begin position="208"/>
        <end position="226"/>
    </location>
</feature>
<name>A0A9D2FLP5_9FIRM</name>
<keyword evidence="1" id="KW-1133">Transmembrane helix</keyword>
<dbReference type="AlphaFoldDB" id="A0A9D2FLP5"/>
<feature type="transmembrane region" description="Helical" evidence="1">
    <location>
        <begin position="402"/>
        <end position="424"/>
    </location>
</feature>
<evidence type="ECO:0000313" key="3">
    <source>
        <dbReference type="Proteomes" id="UP000824105"/>
    </source>
</evidence>
<gene>
    <name evidence="2" type="ORF">H9724_08095</name>
</gene>
<reference evidence="2" key="1">
    <citation type="journal article" date="2021" name="PeerJ">
        <title>Extensive microbial diversity within the chicken gut microbiome revealed by metagenomics and culture.</title>
        <authorList>
            <person name="Gilroy R."/>
            <person name="Ravi A."/>
            <person name="Getino M."/>
            <person name="Pursley I."/>
            <person name="Horton D.L."/>
            <person name="Alikhan N.F."/>
            <person name="Baker D."/>
            <person name="Gharbi K."/>
            <person name="Hall N."/>
            <person name="Watson M."/>
            <person name="Adriaenssens E.M."/>
            <person name="Foster-Nyarko E."/>
            <person name="Jarju S."/>
            <person name="Secka A."/>
            <person name="Antonio M."/>
            <person name="Oren A."/>
            <person name="Chaudhuri R.R."/>
            <person name="La Ragione R."/>
            <person name="Hildebrand F."/>
            <person name="Pallen M.J."/>
        </authorList>
    </citation>
    <scope>NUCLEOTIDE SEQUENCE</scope>
    <source>
        <strain evidence="2">CHK188-11489</strain>
    </source>
</reference>
<keyword evidence="1" id="KW-0472">Membrane</keyword>
<dbReference type="Proteomes" id="UP000824105">
    <property type="component" value="Unassembled WGS sequence"/>
</dbReference>
<proteinExistence type="predicted"/>
<evidence type="ECO:0000313" key="2">
    <source>
        <dbReference type="EMBL" id="HIZ62710.1"/>
    </source>
</evidence>
<feature type="transmembrane region" description="Helical" evidence="1">
    <location>
        <begin position="238"/>
        <end position="260"/>
    </location>
</feature>
<dbReference type="EMBL" id="DXBF01000063">
    <property type="protein sequence ID" value="HIZ62710.1"/>
    <property type="molecule type" value="Genomic_DNA"/>
</dbReference>
<reference evidence="2" key="2">
    <citation type="submission" date="2021-04" db="EMBL/GenBank/DDBJ databases">
        <authorList>
            <person name="Gilroy R."/>
        </authorList>
    </citation>
    <scope>NUCLEOTIDE SEQUENCE</scope>
    <source>
        <strain evidence="2">CHK188-11489</strain>
    </source>
</reference>
<keyword evidence="1" id="KW-0812">Transmembrane</keyword>